<dbReference type="EMBL" id="UGPN01000002">
    <property type="protein sequence ID" value="STY64742.1"/>
    <property type="molecule type" value="Genomic_DNA"/>
</dbReference>
<dbReference type="Proteomes" id="UP000254802">
    <property type="component" value="Unassembled WGS sequence"/>
</dbReference>
<proteinExistence type="predicted"/>
<name>A0A378N8H1_MANHA</name>
<dbReference type="GO" id="GO:0006171">
    <property type="term" value="P:cAMP biosynthetic process"/>
    <property type="evidence" value="ECO:0007669"/>
    <property type="project" value="InterPro"/>
</dbReference>
<evidence type="ECO:0000259" key="1">
    <source>
        <dbReference type="Pfam" id="PF12633"/>
    </source>
</evidence>
<reference evidence="2 3" key="1">
    <citation type="submission" date="2018-06" db="EMBL/GenBank/DDBJ databases">
        <authorList>
            <consortium name="Pathogen Informatics"/>
            <person name="Doyle S."/>
        </authorList>
    </citation>
    <scope>NUCLEOTIDE SEQUENCE [LARGE SCALE GENOMIC DNA]</scope>
    <source>
        <strain evidence="2 3">NCTC10638</strain>
    </source>
</reference>
<dbReference type="Pfam" id="PF12633">
    <property type="entry name" value="Adenyl_cycl_N"/>
    <property type="match status" value="1"/>
</dbReference>
<organism evidence="2 3">
    <name type="scientific">Mannheimia haemolytica</name>
    <name type="common">Pasteurella haemolytica</name>
    <dbReference type="NCBI Taxonomy" id="75985"/>
    <lineage>
        <taxon>Bacteria</taxon>
        <taxon>Pseudomonadati</taxon>
        <taxon>Pseudomonadota</taxon>
        <taxon>Gammaproteobacteria</taxon>
        <taxon>Pasteurellales</taxon>
        <taxon>Pasteurellaceae</taxon>
        <taxon>Mannheimia</taxon>
    </lineage>
</organism>
<dbReference type="PANTHER" id="PTHR38760:SF1">
    <property type="entry name" value="ADENYLATE CYCLASE"/>
    <property type="match status" value="1"/>
</dbReference>
<evidence type="ECO:0000313" key="3">
    <source>
        <dbReference type="Proteomes" id="UP000254802"/>
    </source>
</evidence>
<gene>
    <name evidence="2" type="ORF">NCTC10638_03932</name>
</gene>
<evidence type="ECO:0000313" key="2">
    <source>
        <dbReference type="EMBL" id="STY64742.1"/>
    </source>
</evidence>
<dbReference type="GO" id="GO:0004016">
    <property type="term" value="F:adenylate cyclase activity"/>
    <property type="evidence" value="ECO:0007669"/>
    <property type="project" value="InterPro"/>
</dbReference>
<dbReference type="InterPro" id="IPR000274">
    <property type="entry name" value="Adenylate_cyclase_1"/>
</dbReference>
<dbReference type="PANTHER" id="PTHR38760">
    <property type="entry name" value="ADENYLATE CYCLASE"/>
    <property type="match status" value="1"/>
</dbReference>
<accession>A0A378N8H1</accession>
<dbReference type="InterPro" id="IPR024685">
    <property type="entry name" value="Adenylate_cyclase_1_N"/>
</dbReference>
<feature type="domain" description="Adenylate cyclase class-I N-terminal" evidence="1">
    <location>
        <begin position="30"/>
        <end position="101"/>
    </location>
</feature>
<dbReference type="AlphaFoldDB" id="A0A378N8H1"/>
<protein>
    <submittedName>
        <fullName evidence="2">Adenylate cyclase</fullName>
    </submittedName>
</protein>
<sequence length="137" mass="15403">MKTLTLTANKITAVEGAAIGANQGSFAQKLNSTKARIDQLNAYRIERAINANNHHFMHVFSLIPLLIHLNHPVLPAYVENAPQGIWHFQLSDYQKQFLVSYRFDEAISADHLGPHPALMLFIRWVAPVLLPKQAVLI</sequence>